<protein>
    <submittedName>
        <fullName evidence="5">Xanthine dehydrogenase accessory protein XdhC</fullName>
    </submittedName>
</protein>
<dbReference type="InterPro" id="IPR014308">
    <property type="entry name" value="Xanthine_DH_XdhC"/>
</dbReference>
<accession>A0A8B6XA64</accession>
<dbReference type="NCBIfam" id="TIGR02964">
    <property type="entry name" value="xanthine_xdhC"/>
    <property type="match status" value="1"/>
</dbReference>
<evidence type="ECO:0000313" key="5">
    <source>
        <dbReference type="RefSeq" id="WP_051379024.1"/>
    </source>
</evidence>
<reference evidence="5" key="1">
    <citation type="journal article" date="2006" name="J. Biol. Chem.">
        <title>Rhodobacter capsulatus XdhC is involved in molybdenum cofactor binding and insertion into xanthine dehydrogenase.</title>
        <authorList>
            <person name="Neumann M."/>
            <person name="Schulte M."/>
            <person name="Junemann N."/>
            <person name="Stocklein W."/>
            <person name="Leimkuhler S."/>
        </authorList>
    </citation>
    <scope>NUCLEOTIDE SEQUENCE</scope>
</reference>
<organism evidence="4 5">
    <name type="scientific">Derxia gummosa DSM 723</name>
    <dbReference type="NCBI Taxonomy" id="1121388"/>
    <lineage>
        <taxon>Bacteria</taxon>
        <taxon>Pseudomonadati</taxon>
        <taxon>Pseudomonadota</taxon>
        <taxon>Betaproteobacteria</taxon>
        <taxon>Burkholderiales</taxon>
        <taxon>Alcaligenaceae</taxon>
        <taxon>Derxia</taxon>
    </lineage>
</organism>
<dbReference type="PANTHER" id="PTHR30388">
    <property type="entry name" value="ALDEHYDE OXIDOREDUCTASE MOLYBDENUM COFACTOR ASSEMBLY PROTEIN"/>
    <property type="match status" value="1"/>
</dbReference>
<dbReference type="OrthoDB" id="61481at2"/>
<dbReference type="InterPro" id="IPR003777">
    <property type="entry name" value="XdhC_CoxI"/>
</dbReference>
<proteinExistence type="predicted"/>
<dbReference type="Proteomes" id="UP000675920">
    <property type="component" value="Unplaced"/>
</dbReference>
<dbReference type="Pfam" id="PF13478">
    <property type="entry name" value="XdhC_C"/>
    <property type="match status" value="1"/>
</dbReference>
<gene>
    <name evidence="5" type="primary">xdhC</name>
</gene>
<reference evidence="5" key="2">
    <citation type="submission" date="2025-08" db="UniProtKB">
        <authorList>
            <consortium name="RefSeq"/>
        </authorList>
    </citation>
    <scope>IDENTIFICATION</scope>
</reference>
<dbReference type="InterPro" id="IPR052698">
    <property type="entry name" value="MoCofactor_Util/Proc"/>
</dbReference>
<feature type="domain" description="XdhC Rossmann" evidence="3">
    <location>
        <begin position="197"/>
        <end position="339"/>
    </location>
</feature>
<evidence type="ECO:0000313" key="4">
    <source>
        <dbReference type="Proteomes" id="UP000675920"/>
    </source>
</evidence>
<dbReference type="AlphaFoldDB" id="A0A8B6XA64"/>
<feature type="region of interest" description="Disordered" evidence="1">
    <location>
        <begin position="349"/>
        <end position="374"/>
    </location>
</feature>
<sequence length="374" mass="38263">MRDWLDECVDLAAAGEPAVRVVVIAVRGSAPRGEGAWMVVTRDGLAGSIGGGHLEWQATGIARGMLAATATAAGAEAAAPRFTRNFVLGATLGQCCGGAVELMFERVTAADAARLADWRARRAADESLCALTPLPASGGAAPGEAVGASGADPAPTLAPLDPRWSVALDASAESATVARDAGRRVLVERLVPPRPLLCLHGAGHVGAALVGVLAPLPIRIRWIDVRDAVFAPDLPPGIECIATDDPAAEALAAPPGALHVVLTHNHEIDFDIVRALLADGRFGWLGMIASKTKIARFRGRLAARGLAPEAIARLVAPIGVPGITSKLPAAIAIAVAAQLLQVIEASGRRPQAGTPAGAAGNHAPADPDRRRTAR</sequence>
<name>A0A8B6XA64_9BURK</name>
<dbReference type="Gene3D" id="3.40.50.720">
    <property type="entry name" value="NAD(P)-binding Rossmann-like Domain"/>
    <property type="match status" value="1"/>
</dbReference>
<evidence type="ECO:0000259" key="3">
    <source>
        <dbReference type="Pfam" id="PF13478"/>
    </source>
</evidence>
<evidence type="ECO:0000259" key="2">
    <source>
        <dbReference type="Pfam" id="PF02625"/>
    </source>
</evidence>
<evidence type="ECO:0000256" key="1">
    <source>
        <dbReference type="SAM" id="MobiDB-lite"/>
    </source>
</evidence>
<dbReference type="PANTHER" id="PTHR30388:SF6">
    <property type="entry name" value="XANTHINE DEHYDROGENASE SUBUNIT A-RELATED"/>
    <property type="match status" value="1"/>
</dbReference>
<feature type="compositionally biased region" description="Basic and acidic residues" evidence="1">
    <location>
        <begin position="365"/>
        <end position="374"/>
    </location>
</feature>
<dbReference type="Pfam" id="PF02625">
    <property type="entry name" value="XdhC_CoxI"/>
    <property type="match status" value="1"/>
</dbReference>
<keyword evidence="4" id="KW-1185">Reference proteome</keyword>
<dbReference type="RefSeq" id="WP_051379024.1">
    <property type="nucleotide sequence ID" value="NZ_KI519499.1"/>
</dbReference>
<dbReference type="InterPro" id="IPR027051">
    <property type="entry name" value="XdhC_Rossmann_dom"/>
</dbReference>
<feature type="domain" description="XdhC- CoxI" evidence="2">
    <location>
        <begin position="12"/>
        <end position="70"/>
    </location>
</feature>